<evidence type="ECO:0000313" key="3">
    <source>
        <dbReference type="Proteomes" id="UP000764045"/>
    </source>
</evidence>
<feature type="compositionally biased region" description="Basic residues" evidence="1">
    <location>
        <begin position="77"/>
        <end position="94"/>
    </location>
</feature>
<sequence length="94" mass="11065">MCAYLYCCTASACKADGVEFVHVYEAYREQRDADRKDCKERARLMAAILIQPHLRKRVSPRQLLRLPWDYEPQERKATRRSPRPPRARKSLGIC</sequence>
<dbReference type="RefSeq" id="WP_205109296.1">
    <property type="nucleotide sequence ID" value="NZ_JACJJL010000011.1"/>
</dbReference>
<proteinExistence type="predicted"/>
<dbReference type="AlphaFoldDB" id="A0A939B530"/>
<protein>
    <submittedName>
        <fullName evidence="2">Uncharacterized protein</fullName>
    </submittedName>
</protein>
<organism evidence="2 3">
    <name type="scientific">Marseilla massiliensis</name>
    <dbReference type="NCBI Taxonomy" id="1841864"/>
    <lineage>
        <taxon>Bacteria</taxon>
        <taxon>Pseudomonadati</taxon>
        <taxon>Bacteroidota</taxon>
        <taxon>Bacteroidia</taxon>
        <taxon>Bacteroidales</taxon>
        <taxon>Prevotellaceae</taxon>
        <taxon>Marseilla</taxon>
    </lineage>
</organism>
<feature type="region of interest" description="Disordered" evidence="1">
    <location>
        <begin position="73"/>
        <end position="94"/>
    </location>
</feature>
<reference evidence="2 3" key="1">
    <citation type="journal article" date="2021" name="Sci. Rep.">
        <title>The distribution of antibiotic resistance genes in chicken gut microbiota commensals.</title>
        <authorList>
            <person name="Juricova H."/>
            <person name="Matiasovicova J."/>
            <person name="Kubasova T."/>
            <person name="Cejkova D."/>
            <person name="Rychlik I."/>
        </authorList>
    </citation>
    <scope>NUCLEOTIDE SEQUENCE [LARGE SCALE GENOMIC DNA]</scope>
    <source>
        <strain evidence="2 3">An819</strain>
    </source>
</reference>
<dbReference type="EMBL" id="JACJJL010000011">
    <property type="protein sequence ID" value="MBM6661647.1"/>
    <property type="molecule type" value="Genomic_DNA"/>
</dbReference>
<dbReference type="Proteomes" id="UP000764045">
    <property type="component" value="Unassembled WGS sequence"/>
</dbReference>
<evidence type="ECO:0000313" key="2">
    <source>
        <dbReference type="EMBL" id="MBM6661647.1"/>
    </source>
</evidence>
<evidence type="ECO:0000256" key="1">
    <source>
        <dbReference type="SAM" id="MobiDB-lite"/>
    </source>
</evidence>
<keyword evidence="3" id="KW-1185">Reference proteome</keyword>
<gene>
    <name evidence="2" type="ORF">H6B30_07770</name>
</gene>
<name>A0A939B530_9BACT</name>
<accession>A0A939B530</accession>
<comment type="caution">
    <text evidence="2">The sequence shown here is derived from an EMBL/GenBank/DDBJ whole genome shotgun (WGS) entry which is preliminary data.</text>
</comment>